<evidence type="ECO:0000256" key="2">
    <source>
        <dbReference type="ARBA" id="ARBA00005336"/>
    </source>
</evidence>
<dbReference type="Gene3D" id="3.40.50.1700">
    <property type="entry name" value="Glycoside hydrolase family 3 C-terminal domain"/>
    <property type="match status" value="2"/>
</dbReference>
<evidence type="ECO:0000313" key="11">
    <source>
        <dbReference type="Proteomes" id="UP000030671"/>
    </source>
</evidence>
<dbReference type="PRINTS" id="PR00133">
    <property type="entry name" value="GLHYDRLASE3"/>
</dbReference>
<organism evidence="10 11">
    <name type="scientific">Heterobasidion irregulare (strain TC 32-1)</name>
    <dbReference type="NCBI Taxonomy" id="747525"/>
    <lineage>
        <taxon>Eukaryota</taxon>
        <taxon>Fungi</taxon>
        <taxon>Dikarya</taxon>
        <taxon>Basidiomycota</taxon>
        <taxon>Agaricomycotina</taxon>
        <taxon>Agaricomycetes</taxon>
        <taxon>Russulales</taxon>
        <taxon>Bondarzewiaceae</taxon>
        <taxon>Heterobasidion</taxon>
        <taxon>Heterobasidion annosum species complex</taxon>
    </lineage>
</organism>
<dbReference type="SMART" id="SM01217">
    <property type="entry name" value="Fn3_like"/>
    <property type="match status" value="1"/>
</dbReference>
<dbReference type="PROSITE" id="PS51820">
    <property type="entry name" value="PA14"/>
    <property type="match status" value="1"/>
</dbReference>
<reference evidence="10 11" key="1">
    <citation type="journal article" date="2012" name="New Phytol.">
        <title>Insight into trade-off between wood decay and parasitism from the genome of a fungal forest pathogen.</title>
        <authorList>
            <person name="Olson A."/>
            <person name="Aerts A."/>
            <person name="Asiegbu F."/>
            <person name="Belbahri L."/>
            <person name="Bouzid O."/>
            <person name="Broberg A."/>
            <person name="Canback B."/>
            <person name="Coutinho P.M."/>
            <person name="Cullen D."/>
            <person name="Dalman K."/>
            <person name="Deflorio G."/>
            <person name="van Diepen L.T."/>
            <person name="Dunand C."/>
            <person name="Duplessis S."/>
            <person name="Durling M."/>
            <person name="Gonthier P."/>
            <person name="Grimwood J."/>
            <person name="Fossdal C.G."/>
            <person name="Hansson D."/>
            <person name="Henrissat B."/>
            <person name="Hietala A."/>
            <person name="Himmelstrand K."/>
            <person name="Hoffmeister D."/>
            <person name="Hogberg N."/>
            <person name="James T.Y."/>
            <person name="Karlsson M."/>
            <person name="Kohler A."/>
            <person name="Kues U."/>
            <person name="Lee Y.H."/>
            <person name="Lin Y.C."/>
            <person name="Lind M."/>
            <person name="Lindquist E."/>
            <person name="Lombard V."/>
            <person name="Lucas S."/>
            <person name="Lunden K."/>
            <person name="Morin E."/>
            <person name="Murat C."/>
            <person name="Park J."/>
            <person name="Raffaello T."/>
            <person name="Rouze P."/>
            <person name="Salamov A."/>
            <person name="Schmutz J."/>
            <person name="Solheim H."/>
            <person name="Stahlberg J."/>
            <person name="Velez H."/>
            <person name="de Vries R.P."/>
            <person name="Wiebenga A."/>
            <person name="Woodward S."/>
            <person name="Yakovlev I."/>
            <person name="Garbelotto M."/>
            <person name="Martin F."/>
            <person name="Grigoriev I.V."/>
            <person name="Stenlid J."/>
        </authorList>
    </citation>
    <scope>NUCLEOTIDE SEQUENCE [LARGE SCALE GENOMIC DNA]</scope>
    <source>
        <strain evidence="10 11">TC 32-1</strain>
    </source>
</reference>
<keyword evidence="11" id="KW-1185">Reference proteome</keyword>
<dbReference type="AlphaFoldDB" id="W4JSI3"/>
<dbReference type="InterPro" id="IPR002772">
    <property type="entry name" value="Glyco_hydro_3_C"/>
</dbReference>
<dbReference type="Pfam" id="PF00933">
    <property type="entry name" value="Glyco_hydro_3"/>
    <property type="match status" value="1"/>
</dbReference>
<evidence type="ECO:0000256" key="3">
    <source>
        <dbReference type="ARBA" id="ARBA00022651"/>
    </source>
</evidence>
<dbReference type="Pfam" id="PF14310">
    <property type="entry name" value="Fn3-like"/>
    <property type="match status" value="1"/>
</dbReference>
<dbReference type="InterPro" id="IPR017853">
    <property type="entry name" value="GH"/>
</dbReference>
<proteinExistence type="inferred from homology"/>
<dbReference type="SUPFAM" id="SSF51445">
    <property type="entry name" value="(Trans)glycosidases"/>
    <property type="match status" value="1"/>
</dbReference>
<dbReference type="GO" id="GO:0046556">
    <property type="term" value="F:alpha-L-arabinofuranosidase activity"/>
    <property type="evidence" value="ECO:0007669"/>
    <property type="project" value="TreeGrafter"/>
</dbReference>
<dbReference type="GO" id="GO:0009044">
    <property type="term" value="F:xylan 1,4-beta-xylosidase activity"/>
    <property type="evidence" value="ECO:0007669"/>
    <property type="project" value="UniProtKB-EC"/>
</dbReference>
<gene>
    <name evidence="10" type="ORF">HETIRDRAFT_105899</name>
</gene>
<dbReference type="InterPro" id="IPR026891">
    <property type="entry name" value="Fn3-like"/>
</dbReference>
<dbReference type="GeneID" id="20666113"/>
<dbReference type="OrthoDB" id="2123594at2759"/>
<dbReference type="InterPro" id="IPR001764">
    <property type="entry name" value="Glyco_hydro_3_N"/>
</dbReference>
<evidence type="ECO:0000313" key="10">
    <source>
        <dbReference type="EMBL" id="ETW76414.1"/>
    </source>
</evidence>
<dbReference type="RefSeq" id="XP_009551325.1">
    <property type="nucleotide sequence ID" value="XM_009553030.1"/>
</dbReference>
<comment type="similarity">
    <text evidence="2">Belongs to the glycosyl hydrolase 3 family.</text>
</comment>
<dbReference type="SUPFAM" id="SSF56988">
    <property type="entry name" value="Anthrax protective antigen"/>
    <property type="match status" value="1"/>
</dbReference>
<dbReference type="InterPro" id="IPR036881">
    <property type="entry name" value="Glyco_hydro_3_C_sf"/>
</dbReference>
<dbReference type="InterPro" id="IPR037524">
    <property type="entry name" value="PA14/GLEYA"/>
</dbReference>
<dbReference type="PANTHER" id="PTHR42721:SF3">
    <property type="entry name" value="BETA-D-XYLOSIDASE 5-RELATED"/>
    <property type="match status" value="1"/>
</dbReference>
<dbReference type="Gene3D" id="2.60.40.10">
    <property type="entry name" value="Immunoglobulins"/>
    <property type="match status" value="1"/>
</dbReference>
<protein>
    <recommendedName>
        <fullName evidence="8">xylan 1,4-beta-xylosidase</fullName>
        <ecNumber evidence="8">3.2.1.37</ecNumber>
    </recommendedName>
</protein>
<dbReference type="GO" id="GO:0031222">
    <property type="term" value="P:arabinan catabolic process"/>
    <property type="evidence" value="ECO:0007669"/>
    <property type="project" value="TreeGrafter"/>
</dbReference>
<keyword evidence="3" id="KW-0858">Xylan degradation</keyword>
<dbReference type="InterPro" id="IPR044993">
    <property type="entry name" value="BXL"/>
</dbReference>
<dbReference type="KEGG" id="hir:HETIRDRAFT_105899"/>
<dbReference type="GO" id="GO:0045493">
    <property type="term" value="P:xylan catabolic process"/>
    <property type="evidence" value="ECO:0007669"/>
    <property type="project" value="UniProtKB-KW"/>
</dbReference>
<dbReference type="InterPro" id="IPR036962">
    <property type="entry name" value="Glyco_hydro_3_N_sf"/>
</dbReference>
<accession>W4JSI3</accession>
<evidence type="ECO:0000256" key="6">
    <source>
        <dbReference type="ARBA" id="ARBA00023295"/>
    </source>
</evidence>
<dbReference type="Proteomes" id="UP000030671">
    <property type="component" value="Unassembled WGS sequence"/>
</dbReference>
<evidence type="ECO:0000256" key="5">
    <source>
        <dbReference type="ARBA" id="ARBA00022801"/>
    </source>
</evidence>
<comment type="pathway">
    <text evidence="1">Glycan degradation; xylan degradation.</text>
</comment>
<evidence type="ECO:0000256" key="7">
    <source>
        <dbReference type="ARBA" id="ARBA00024574"/>
    </source>
</evidence>
<evidence type="ECO:0000256" key="8">
    <source>
        <dbReference type="ARBA" id="ARBA00026107"/>
    </source>
</evidence>
<dbReference type="Gene3D" id="3.20.20.300">
    <property type="entry name" value="Glycoside hydrolase, family 3, N-terminal domain"/>
    <property type="match status" value="1"/>
</dbReference>
<evidence type="ECO:0000256" key="1">
    <source>
        <dbReference type="ARBA" id="ARBA00004851"/>
    </source>
</evidence>
<dbReference type="Pfam" id="PF01915">
    <property type="entry name" value="Glyco_hydro_3_C"/>
    <property type="match status" value="1"/>
</dbReference>
<feature type="domain" description="PA14" evidence="9">
    <location>
        <begin position="536"/>
        <end position="703"/>
    </location>
</feature>
<dbReference type="SUPFAM" id="SSF52279">
    <property type="entry name" value="Beta-D-glucan exohydrolase, C-terminal domain"/>
    <property type="match status" value="1"/>
</dbReference>
<dbReference type="InterPro" id="IPR013783">
    <property type="entry name" value="Ig-like_fold"/>
</dbReference>
<evidence type="ECO:0000256" key="4">
    <source>
        <dbReference type="ARBA" id="ARBA00022729"/>
    </source>
</evidence>
<dbReference type="PANTHER" id="PTHR42721">
    <property type="entry name" value="SUGAR HYDROLASE-RELATED"/>
    <property type="match status" value="1"/>
</dbReference>
<dbReference type="InParanoid" id="W4JSI3"/>
<keyword evidence="3" id="KW-0119">Carbohydrate metabolism</keyword>
<keyword evidence="6" id="KW-0326">Glycosidase</keyword>
<sequence length="970" mass="105405">MTVQEFGVWVDNYATHFGLKDPLQPMVTMEEFDTFLNEVQADLERAEECADSSASLDSAHVCTLARKTDRDSFVDDLLSQLTVTELAHQLHLTFADNIIGPSSTNELYDAYIGPSGIGLIHDWYPTNQSQYNDLQALHLSRARVPIPLLQTAECLHGVGSFRQSLFPSPIGLAASFDPELMYHVGRAIGAEASSIGVRACFSPVLDLGKDPRWGRVQEDLGEDFVLTTHMGVAYARGLSKNGTWSAHDAVIPVMKHFAGHGSPSGGVNAGPFTGFGIRQIMSEMLVPFKAVVEIGGARGVMMAYHDIDGVPCVVDSDLYEALDSWNFDGFVLGDDVSIRNLQYLHRVADSPASAISQWLNAGGAVQYYDYSLDVWRDAILGLVDNKTVSEATLRQRVRGVLNAKWELGLFDDPYIPGNVSVEGLVEAHDGLTLEAAEHSIVLLENRRDTLPLRPSEQGIQKIALVGPMADTFNFGDYSGPWGSGPIDRATTIRDGISEYLKANASFVNLVTSWGANTWLYNGQYPIPRSLLSSPNGTRGGLLTTYYSDTQFSQPAFQTIQVPNMQWGLYPPNGLPSNNFSAVWEGHFTVPSDADGWLGLAIGPNSTASLEVDGSPVVEVPYSSQGTFIGNIEPRSFTRVNSTLGPPGCAPFAFRAGATHSVRVRFQVWNNAQKVENVDSLNAQVQLVWNLVDRGDPVGLATRAAEDADVIVFAGGGAWNSDGENGDRATLSLSANQTRLLDKIFELGKPVVMVLEGGRPFAIPDYYARAAAVLYAYFPGQQGGRAIANVLFGLFNPGGRLPLSIPPSVGSLPAIYNYKQSAHVVDYIDVDSYSAYSFGYGLSYSTFSRLGFSASSSRTDLPTAFTANDTITFHLTVQNVGPLPGSDVPQVYLLSRVSSVVQPLRQLVAFQRVYLDVGEKREVEMTLDPSRLLLTYTRSKTWEVEQGEYTFALTTSDRGGDVGVNATLTAL</sequence>
<keyword evidence="3" id="KW-0624">Polysaccharide degradation</keyword>
<keyword evidence="4" id="KW-0732">Signal</keyword>
<dbReference type="eggNOG" id="ENOG502RVG0">
    <property type="taxonomic scope" value="Eukaryota"/>
</dbReference>
<comment type="catalytic activity">
    <reaction evidence="7">
        <text>Hydrolysis of (1-&gt;4)-beta-D-xylans, to remove successive D-xylose residues from the non-reducing termini.</text>
        <dbReference type="EC" id="3.2.1.37"/>
    </reaction>
</comment>
<dbReference type="HOGENOM" id="CLU_004542_5_1_1"/>
<evidence type="ECO:0000259" key="9">
    <source>
        <dbReference type="PROSITE" id="PS51820"/>
    </source>
</evidence>
<name>W4JSI3_HETIT</name>
<dbReference type="EC" id="3.2.1.37" evidence="8"/>
<keyword evidence="5 10" id="KW-0378">Hydrolase</keyword>
<dbReference type="EMBL" id="KI925464">
    <property type="protein sequence ID" value="ETW76414.1"/>
    <property type="molecule type" value="Genomic_DNA"/>
</dbReference>